<evidence type="ECO:0000313" key="1">
    <source>
        <dbReference type="EMBL" id="RXH79650.1"/>
    </source>
</evidence>
<dbReference type="EMBL" id="RDQH01000339">
    <property type="protein sequence ID" value="RXH79650.1"/>
    <property type="molecule type" value="Genomic_DNA"/>
</dbReference>
<reference evidence="1 2" key="1">
    <citation type="submission" date="2018-10" db="EMBL/GenBank/DDBJ databases">
        <title>A high-quality apple genome assembly.</title>
        <authorList>
            <person name="Hu J."/>
        </authorList>
    </citation>
    <scope>NUCLEOTIDE SEQUENCE [LARGE SCALE GENOMIC DNA]</scope>
    <source>
        <strain evidence="2">cv. HFTH1</strain>
        <tissue evidence="1">Young leaf</tissue>
    </source>
</reference>
<dbReference type="AlphaFoldDB" id="A0A498I922"/>
<comment type="caution">
    <text evidence="1">The sequence shown here is derived from an EMBL/GenBank/DDBJ whole genome shotgun (WGS) entry which is preliminary data.</text>
</comment>
<accession>A0A498I922</accession>
<evidence type="ECO:0000313" key="2">
    <source>
        <dbReference type="Proteomes" id="UP000290289"/>
    </source>
</evidence>
<protein>
    <submittedName>
        <fullName evidence="1">Uncharacterized protein</fullName>
    </submittedName>
</protein>
<keyword evidence="2" id="KW-1185">Reference proteome</keyword>
<dbReference type="Proteomes" id="UP000290289">
    <property type="component" value="Chromosome 13"/>
</dbReference>
<sequence length="96" mass="11205">MPFDTGSVSKDRTEWDEVFRPTFSAPKKGGTRCSTGRNLGEFSFRLTPWNDSFYIRGTQNYNISVSFFFLFVSVMSRPVPSHLHTKRYLKDKDLRI</sequence>
<name>A0A498I922_MALDO</name>
<proteinExistence type="predicted"/>
<organism evidence="1 2">
    <name type="scientific">Malus domestica</name>
    <name type="common">Apple</name>
    <name type="synonym">Pyrus malus</name>
    <dbReference type="NCBI Taxonomy" id="3750"/>
    <lineage>
        <taxon>Eukaryota</taxon>
        <taxon>Viridiplantae</taxon>
        <taxon>Streptophyta</taxon>
        <taxon>Embryophyta</taxon>
        <taxon>Tracheophyta</taxon>
        <taxon>Spermatophyta</taxon>
        <taxon>Magnoliopsida</taxon>
        <taxon>eudicotyledons</taxon>
        <taxon>Gunneridae</taxon>
        <taxon>Pentapetalae</taxon>
        <taxon>rosids</taxon>
        <taxon>fabids</taxon>
        <taxon>Rosales</taxon>
        <taxon>Rosaceae</taxon>
        <taxon>Amygdaloideae</taxon>
        <taxon>Maleae</taxon>
        <taxon>Malus</taxon>
    </lineage>
</organism>
<gene>
    <name evidence="1" type="ORF">DVH24_040797</name>
</gene>